<dbReference type="Proteomes" id="UP001419268">
    <property type="component" value="Unassembled WGS sequence"/>
</dbReference>
<name>A0AAP0HSR2_9MAGN</name>
<sequence>MAAKRRQQQGRIVAGVDGVREPVKGERVLGAGDRISGAGVEGGGEWKSIYDRDWEIRERCFTFGFDFGFKQRKCGL</sequence>
<dbReference type="AlphaFoldDB" id="A0AAP0HSR2"/>
<evidence type="ECO:0000313" key="1">
    <source>
        <dbReference type="EMBL" id="KAK9095161.1"/>
    </source>
</evidence>
<reference evidence="1 2" key="1">
    <citation type="submission" date="2024-01" db="EMBL/GenBank/DDBJ databases">
        <title>Genome assemblies of Stephania.</title>
        <authorList>
            <person name="Yang L."/>
        </authorList>
    </citation>
    <scope>NUCLEOTIDE SEQUENCE [LARGE SCALE GENOMIC DNA]</scope>
    <source>
        <strain evidence="1">JXDWG</strain>
        <tissue evidence="1">Leaf</tissue>
    </source>
</reference>
<evidence type="ECO:0000313" key="2">
    <source>
        <dbReference type="Proteomes" id="UP001419268"/>
    </source>
</evidence>
<gene>
    <name evidence="1" type="ORF">Scep_026630</name>
</gene>
<keyword evidence="2" id="KW-1185">Reference proteome</keyword>
<accession>A0AAP0HSR2</accession>
<organism evidence="1 2">
    <name type="scientific">Stephania cephalantha</name>
    <dbReference type="NCBI Taxonomy" id="152367"/>
    <lineage>
        <taxon>Eukaryota</taxon>
        <taxon>Viridiplantae</taxon>
        <taxon>Streptophyta</taxon>
        <taxon>Embryophyta</taxon>
        <taxon>Tracheophyta</taxon>
        <taxon>Spermatophyta</taxon>
        <taxon>Magnoliopsida</taxon>
        <taxon>Ranunculales</taxon>
        <taxon>Menispermaceae</taxon>
        <taxon>Menispermoideae</taxon>
        <taxon>Cissampelideae</taxon>
        <taxon>Stephania</taxon>
    </lineage>
</organism>
<comment type="caution">
    <text evidence="1">The sequence shown here is derived from an EMBL/GenBank/DDBJ whole genome shotgun (WGS) entry which is preliminary data.</text>
</comment>
<dbReference type="EMBL" id="JBBNAG010000011">
    <property type="protein sequence ID" value="KAK9095161.1"/>
    <property type="molecule type" value="Genomic_DNA"/>
</dbReference>
<protein>
    <submittedName>
        <fullName evidence="1">Uncharacterized protein</fullName>
    </submittedName>
</protein>
<proteinExistence type="predicted"/>